<keyword evidence="3" id="KW-0597">Phosphoprotein</keyword>
<evidence type="ECO:0000256" key="4">
    <source>
        <dbReference type="SAM" id="MobiDB-lite"/>
    </source>
</evidence>
<dbReference type="SUPFAM" id="SSF56801">
    <property type="entry name" value="Acetyl-CoA synthetase-like"/>
    <property type="match status" value="1"/>
</dbReference>
<dbReference type="Pfam" id="PF00501">
    <property type="entry name" value="AMP-binding"/>
    <property type="match status" value="1"/>
</dbReference>
<keyword evidence="2" id="KW-0596">Phosphopantetheine</keyword>
<dbReference type="Gene3D" id="3.30.300.30">
    <property type="match status" value="1"/>
</dbReference>
<name>A0ABS8Z4I7_9PSEU</name>
<dbReference type="Gene3D" id="1.10.1200.10">
    <property type="entry name" value="ACP-like"/>
    <property type="match status" value="1"/>
</dbReference>
<evidence type="ECO:0000256" key="3">
    <source>
        <dbReference type="ARBA" id="ARBA00022553"/>
    </source>
</evidence>
<dbReference type="InterPro" id="IPR001031">
    <property type="entry name" value="Thioesterase"/>
</dbReference>
<dbReference type="InterPro" id="IPR025110">
    <property type="entry name" value="AMP-bd_C"/>
</dbReference>
<dbReference type="InterPro" id="IPR020845">
    <property type="entry name" value="AMP-binding_CS"/>
</dbReference>
<dbReference type="Gene3D" id="3.40.50.12780">
    <property type="entry name" value="N-terminal domain of ligase-like"/>
    <property type="match status" value="1"/>
</dbReference>
<comment type="caution">
    <text evidence="6">The sequence shown here is derived from an EMBL/GenBank/DDBJ whole genome shotgun (WGS) entry which is preliminary data.</text>
</comment>
<dbReference type="InterPro" id="IPR020806">
    <property type="entry name" value="PKS_PP-bd"/>
</dbReference>
<comment type="cofactor">
    <cofactor evidence="1">
        <name>pantetheine 4'-phosphate</name>
        <dbReference type="ChEBI" id="CHEBI:47942"/>
    </cofactor>
</comment>
<dbReference type="EMBL" id="JAJVCN010000001">
    <property type="protein sequence ID" value="MCE7002317.1"/>
    <property type="molecule type" value="Genomic_DNA"/>
</dbReference>
<protein>
    <submittedName>
        <fullName evidence="6">Amino acid adenylation domain-containing protein</fullName>
    </submittedName>
</protein>
<dbReference type="SUPFAM" id="SSF53474">
    <property type="entry name" value="alpha/beta-Hydrolases"/>
    <property type="match status" value="1"/>
</dbReference>
<dbReference type="Gene3D" id="3.30.559.30">
    <property type="entry name" value="Nonribosomal peptide synthetase, condensation domain"/>
    <property type="match status" value="1"/>
</dbReference>
<gene>
    <name evidence="6" type="ORF">LWC34_05655</name>
</gene>
<dbReference type="Pfam" id="PF00975">
    <property type="entry name" value="Thioesterase"/>
    <property type="match status" value="1"/>
</dbReference>
<sequence>MTDVSDRIAVLSPQRQELLAALRRKDANAAKAASPGPRPRGTTEPAPLSYAQRRLWFVDQLGGSVAYSAPVVHRIKGPLDVPALADGLRQVITRHESLRTLFPERDGEPVQLVAEIAEPVIAVRSVEHLPFAEREQAAQDLLHAEVDTPFDLSTGPVMRATAIRLTPEDHIFVLNIHHITSDQISMGVLVRELAECYTARTEGREPVLTELPVTYSDYAVWQRELMSGQRLVDGMAFWEKQLAGLSTLDVPTDRPRPARMSNKGAETALWLRPEIIPALRQTGAASGTSPFMTLLAAFVALLSRYTGEEDIAVGTTSAGRETEEVASLIGFFVNTLVLRTDLSGDPTFEQLLARVKQSVLDSHAHADVPFDLIVEQVHPVRDPSRPPLTPVLFQQDNTPDCALALPGLDVRLDDDFDPGTAKYDLLVSVRVWDHAARVHLQYNTELFDLETVERFLRSYEALLEAAIANPATPVTALPVLPADQAETVLREWNNTGTEPLGPECLHQMFERHVDARPSDTAVVAGGRHYTFAEIDAKANQLAHHLRARGVTTGSLVAIHLPMGVDYVIGVQAILKAGAAFVPIDPEYPTARIEFILSDSAVPVIITTAGRLTADATIVEIDGKDAQAIASSPSSRPQVTVEPEDTCYVIFTSGSTGTPKGVVLRHRGVANNLNDLHTRFAVGSGDSVLALSSPSFDMSVYEIIGVPGAGGTVILPEPELARDPAHWVDLINDYGVTLWNSAPALLDLLLTQVEQSADIPPSTLRLALLGGDWVPVTMPDRLRAFVPELEFISLGGATEASIHSIIYPVDAVDPKWTAIPYGWPMANQEAYILDDNLQPVPIGVPGELHLGGIGVASGYLNRPELTESKFVDRDGRIIYKTGDLARWRADGVIELLGRKDFMVKVNGLRIELGEIESVLRGHDAVAEAVVMARTDSVGDRHLVGYVLSESGVQSEELRALVESSLPSYMVPSGFVVLDEFPLSHNGKVDRKALAQHGGRRAVVVSEPPSGPLEERIAEAWRSVLGVTELNRTDDFFAVGGDSFKAVRVARLIDNALPVIAVFRNPTIEGLAQYVTEDLTDGVRPLIHRLTPDRPHASINLVCVPYGGGNAVAYQPLADALDETFVLWSVDLPGHDLSDLSPLESIQDVTVRCAEEIREKVTGPVVLYGQCAGVATTLLLARQLESIGVPVVATFMGAVLPDLDPERSWRMVKEGTEDQLLQHMRRLGGFDGALDEEDIVGILRVVRHDLAEMVQLWLRELDVEVTKVSGPVHCIVGDDDPATGNFETRYVDWGRYGSATSLSVVRGGGHYFCKHRPAEVAAIVKDKLRGGRSQ</sequence>
<dbReference type="Pfam" id="PF13193">
    <property type="entry name" value="AMP-binding_C"/>
    <property type="match status" value="1"/>
</dbReference>
<dbReference type="PANTHER" id="PTHR45527:SF1">
    <property type="entry name" value="FATTY ACID SYNTHASE"/>
    <property type="match status" value="1"/>
</dbReference>
<dbReference type="SMART" id="SM00823">
    <property type="entry name" value="PKS_PP"/>
    <property type="match status" value="1"/>
</dbReference>
<reference evidence="6 7" key="1">
    <citation type="submission" date="2021-12" db="EMBL/GenBank/DDBJ databases">
        <title>Genome sequence of Kibdelosporangium philippinense ATCC 49844.</title>
        <authorList>
            <person name="Fedorov E.A."/>
            <person name="Omeragic M."/>
            <person name="Shalygina K.F."/>
            <person name="Maclea K.S."/>
        </authorList>
    </citation>
    <scope>NUCLEOTIDE SEQUENCE [LARGE SCALE GENOMIC DNA]</scope>
    <source>
        <strain evidence="6 7">ATCC 49844</strain>
    </source>
</reference>
<feature type="domain" description="Carrier" evidence="5">
    <location>
        <begin position="1006"/>
        <end position="1077"/>
    </location>
</feature>
<dbReference type="Gene3D" id="3.30.559.10">
    <property type="entry name" value="Chloramphenicol acetyltransferase-like domain"/>
    <property type="match status" value="1"/>
</dbReference>
<keyword evidence="7" id="KW-1185">Reference proteome</keyword>
<evidence type="ECO:0000259" key="5">
    <source>
        <dbReference type="PROSITE" id="PS50075"/>
    </source>
</evidence>
<dbReference type="Pfam" id="PF00668">
    <property type="entry name" value="Condensation"/>
    <property type="match status" value="1"/>
</dbReference>
<dbReference type="InterPro" id="IPR029058">
    <property type="entry name" value="AB_hydrolase_fold"/>
</dbReference>
<dbReference type="Gene3D" id="3.40.50.1820">
    <property type="entry name" value="alpha/beta hydrolase"/>
    <property type="match status" value="1"/>
</dbReference>
<dbReference type="PROSITE" id="PS00455">
    <property type="entry name" value="AMP_BINDING"/>
    <property type="match status" value="1"/>
</dbReference>
<dbReference type="InterPro" id="IPR009081">
    <property type="entry name" value="PP-bd_ACP"/>
</dbReference>
<dbReference type="InterPro" id="IPR042099">
    <property type="entry name" value="ANL_N_sf"/>
</dbReference>
<organism evidence="6 7">
    <name type="scientific">Kibdelosporangium philippinense</name>
    <dbReference type="NCBI Taxonomy" id="211113"/>
    <lineage>
        <taxon>Bacteria</taxon>
        <taxon>Bacillati</taxon>
        <taxon>Actinomycetota</taxon>
        <taxon>Actinomycetes</taxon>
        <taxon>Pseudonocardiales</taxon>
        <taxon>Pseudonocardiaceae</taxon>
        <taxon>Kibdelosporangium</taxon>
    </lineage>
</organism>
<dbReference type="InterPro" id="IPR023213">
    <property type="entry name" value="CAT-like_dom_sf"/>
</dbReference>
<dbReference type="PANTHER" id="PTHR45527">
    <property type="entry name" value="NONRIBOSOMAL PEPTIDE SYNTHETASE"/>
    <property type="match status" value="1"/>
</dbReference>
<evidence type="ECO:0000256" key="2">
    <source>
        <dbReference type="ARBA" id="ARBA00022450"/>
    </source>
</evidence>
<dbReference type="Pfam" id="PF00550">
    <property type="entry name" value="PP-binding"/>
    <property type="match status" value="1"/>
</dbReference>
<dbReference type="InterPro" id="IPR010071">
    <property type="entry name" value="AA_adenyl_dom"/>
</dbReference>
<dbReference type="Proteomes" id="UP001521150">
    <property type="component" value="Unassembled WGS sequence"/>
</dbReference>
<feature type="region of interest" description="Disordered" evidence="4">
    <location>
        <begin position="25"/>
        <end position="46"/>
    </location>
</feature>
<evidence type="ECO:0000313" key="6">
    <source>
        <dbReference type="EMBL" id="MCE7002317.1"/>
    </source>
</evidence>
<dbReference type="NCBIfam" id="TIGR01733">
    <property type="entry name" value="AA-adenyl-dom"/>
    <property type="match status" value="1"/>
</dbReference>
<dbReference type="CDD" id="cd19531">
    <property type="entry name" value="LCL_NRPS-like"/>
    <property type="match status" value="1"/>
</dbReference>
<proteinExistence type="predicted"/>
<evidence type="ECO:0000256" key="1">
    <source>
        <dbReference type="ARBA" id="ARBA00001957"/>
    </source>
</evidence>
<dbReference type="InterPro" id="IPR000873">
    <property type="entry name" value="AMP-dep_synth/lig_dom"/>
</dbReference>
<dbReference type="InterPro" id="IPR036736">
    <property type="entry name" value="ACP-like_sf"/>
</dbReference>
<accession>A0ABS8Z4I7</accession>
<evidence type="ECO:0000313" key="7">
    <source>
        <dbReference type="Proteomes" id="UP001521150"/>
    </source>
</evidence>
<dbReference type="SUPFAM" id="SSF52777">
    <property type="entry name" value="CoA-dependent acyltransferases"/>
    <property type="match status" value="2"/>
</dbReference>
<dbReference type="PROSITE" id="PS50075">
    <property type="entry name" value="CARRIER"/>
    <property type="match status" value="1"/>
</dbReference>
<dbReference type="RefSeq" id="WP_233723341.1">
    <property type="nucleotide sequence ID" value="NZ_JAJVCN010000001.1"/>
</dbReference>
<dbReference type="InterPro" id="IPR045851">
    <property type="entry name" value="AMP-bd_C_sf"/>
</dbReference>
<dbReference type="InterPro" id="IPR001242">
    <property type="entry name" value="Condensation_dom"/>
</dbReference>